<gene>
    <name evidence="2" type="ORF">ASILVAE211_19550</name>
</gene>
<feature type="domain" description="Transposase IS204/IS1001/IS1096/IS1165 DDE" evidence="1">
    <location>
        <begin position="6"/>
        <end position="106"/>
    </location>
</feature>
<dbReference type="Pfam" id="PF01610">
    <property type="entry name" value="DDE_Tnp_ISL3"/>
    <property type="match status" value="1"/>
</dbReference>
<organism evidence="2 3">
    <name type="scientific">Acidisoma silvae</name>
    <dbReference type="NCBI Taxonomy" id="2802396"/>
    <lineage>
        <taxon>Bacteria</taxon>
        <taxon>Pseudomonadati</taxon>
        <taxon>Pseudomonadota</taxon>
        <taxon>Alphaproteobacteria</taxon>
        <taxon>Acetobacterales</taxon>
        <taxon>Acidocellaceae</taxon>
        <taxon>Acidisoma</taxon>
    </lineage>
</organism>
<proteinExistence type="predicted"/>
<comment type="caution">
    <text evidence="2">The sequence shown here is derived from an EMBL/GenBank/DDBJ whole genome shotgun (WGS) entry which is preliminary data.</text>
</comment>
<keyword evidence="3" id="KW-1185">Reference proteome</keyword>
<reference evidence="2" key="2">
    <citation type="submission" date="2021-01" db="EMBL/GenBank/DDBJ databases">
        <authorList>
            <person name="Mieszkin S."/>
            <person name="Pouder E."/>
            <person name="Alain K."/>
        </authorList>
    </citation>
    <scope>NUCLEOTIDE SEQUENCE</scope>
    <source>
        <strain evidence="2">HW T2.11</strain>
    </source>
</reference>
<dbReference type="AlphaFoldDB" id="A0A963YVS7"/>
<evidence type="ECO:0000259" key="1">
    <source>
        <dbReference type="Pfam" id="PF01610"/>
    </source>
</evidence>
<dbReference type="InterPro" id="IPR002560">
    <property type="entry name" value="Transposase_DDE"/>
</dbReference>
<accession>A0A963YVS7</accession>
<evidence type="ECO:0000313" key="3">
    <source>
        <dbReference type="Proteomes" id="UP000708298"/>
    </source>
</evidence>
<name>A0A963YVS7_9PROT</name>
<dbReference type="EMBL" id="JAESVB010000013">
    <property type="protein sequence ID" value="MCB8877400.1"/>
    <property type="molecule type" value="Genomic_DNA"/>
</dbReference>
<evidence type="ECO:0000313" key="2">
    <source>
        <dbReference type="EMBL" id="MCB8877400.1"/>
    </source>
</evidence>
<sequence>MRQHPGIEVVSRDRAGAYTDGIHQSPPEAVQVSDRWHLLRDLGDAICAVVDCHHSAIQRAAKQIGEQPPRSVADAGPLETAIVKMTTAQRRSRHAHARRHERYEEAARLRAAGVSISSIATSIGAERKTIRRWLRVGTAPVWTKPPRETTLTPQESYLDGRWAESCRNAALLWRELMTRVFSGRPGVIRRWAGTHRKSEPLNCAKPTPRSREDFAWTPCG</sequence>
<reference evidence="2" key="1">
    <citation type="journal article" date="2021" name="Microorganisms">
        <title>Acidisoma silvae sp. nov. and Acidisomacellulosilytica sp. nov., Two Acidophilic Bacteria Isolated from Decaying Wood, Hydrolyzing Cellulose and Producing Poly-3-hydroxybutyrate.</title>
        <authorList>
            <person name="Mieszkin S."/>
            <person name="Pouder E."/>
            <person name="Uroz S."/>
            <person name="Simon-Colin C."/>
            <person name="Alain K."/>
        </authorList>
    </citation>
    <scope>NUCLEOTIDE SEQUENCE</scope>
    <source>
        <strain evidence="2">HW T2.11</strain>
    </source>
</reference>
<dbReference type="Proteomes" id="UP000708298">
    <property type="component" value="Unassembled WGS sequence"/>
</dbReference>
<protein>
    <submittedName>
        <fullName evidence="2">Transposase</fullName>
    </submittedName>
</protein>